<evidence type="ECO:0000256" key="1">
    <source>
        <dbReference type="SAM" id="Phobius"/>
    </source>
</evidence>
<dbReference type="RefSeq" id="WP_091555472.1">
    <property type="nucleotide sequence ID" value="NZ_FNPH01000003.1"/>
</dbReference>
<dbReference type="EMBL" id="FNPH01000003">
    <property type="protein sequence ID" value="SDY78375.1"/>
    <property type="molecule type" value="Genomic_DNA"/>
</dbReference>
<evidence type="ECO:0000313" key="3">
    <source>
        <dbReference type="Proteomes" id="UP000242415"/>
    </source>
</evidence>
<proteinExistence type="predicted"/>
<evidence type="ECO:0000313" key="2">
    <source>
        <dbReference type="EMBL" id="SDY78375.1"/>
    </source>
</evidence>
<keyword evidence="3" id="KW-1185">Reference proteome</keyword>
<dbReference type="AlphaFoldDB" id="A0A1H3MQC2"/>
<organism evidence="2 3">
    <name type="scientific">Micromonospora pattaloongensis</name>
    <dbReference type="NCBI Taxonomy" id="405436"/>
    <lineage>
        <taxon>Bacteria</taxon>
        <taxon>Bacillati</taxon>
        <taxon>Actinomycetota</taxon>
        <taxon>Actinomycetes</taxon>
        <taxon>Micromonosporales</taxon>
        <taxon>Micromonosporaceae</taxon>
        <taxon>Micromonospora</taxon>
    </lineage>
</organism>
<accession>A0A1H3MQC2</accession>
<gene>
    <name evidence="2" type="ORF">SAMN05444365_103465</name>
</gene>
<feature type="transmembrane region" description="Helical" evidence="1">
    <location>
        <begin position="90"/>
        <end position="112"/>
    </location>
</feature>
<keyword evidence="1" id="KW-1133">Transmembrane helix</keyword>
<name>A0A1H3MQC2_9ACTN</name>
<sequence>MDLRNRRSDLNDLLRKWDPAGVAELGPDAYEFLLDPLLARLHAGADPTEISDILWTGLQHYPDLDLDHEHVDFMADELVDWWAKPRRRTWWLVGTPLVLLPVLCCVSGVAWVKWETARCESAVVDSRKTVRTDTSLIRRELAPLGGTAVEVHWILDPVVDCSFFPIPGTDPDRQFGVVQLSPDAVRSIIDRHSGWKPVSTLTVGAGLAVDDRPSLEQLSAWIPKDAKWQQSTSLDAAYVGKRTYFSAQYYVDVDHALVVFSSRADNR</sequence>
<keyword evidence="1" id="KW-0472">Membrane</keyword>
<dbReference type="OrthoDB" id="3404002at2"/>
<protein>
    <submittedName>
        <fullName evidence="2">Uncharacterized protein</fullName>
    </submittedName>
</protein>
<dbReference type="Proteomes" id="UP000242415">
    <property type="component" value="Unassembled WGS sequence"/>
</dbReference>
<keyword evidence="1" id="KW-0812">Transmembrane</keyword>
<reference evidence="3" key="1">
    <citation type="submission" date="2016-10" db="EMBL/GenBank/DDBJ databases">
        <authorList>
            <person name="Varghese N."/>
            <person name="Submissions S."/>
        </authorList>
    </citation>
    <scope>NUCLEOTIDE SEQUENCE [LARGE SCALE GENOMIC DNA]</scope>
    <source>
        <strain evidence="3">DSM 45245</strain>
    </source>
</reference>